<feature type="transmembrane region" description="Helical" evidence="9">
    <location>
        <begin position="125"/>
        <end position="143"/>
    </location>
</feature>
<reference evidence="10" key="1">
    <citation type="journal article" date="2019" name="G3 (Bethesda)">
        <title>Genome Assemblies of Two Rare Opportunistic Yeast Pathogens: Diutina rugosa (syn. Candida rugosa) and Trichomonascus ciferrii (syn. Candida ciferrii).</title>
        <authorList>
            <person name="Mixao V."/>
            <person name="Saus E."/>
            <person name="Hansen A.P."/>
            <person name="Lass-Florl C."/>
            <person name="Gabaldon T."/>
        </authorList>
    </citation>
    <scope>NUCLEOTIDE SEQUENCE</scope>
    <source>
        <strain evidence="10">CBS 4856</strain>
    </source>
</reference>
<evidence type="ECO:0000256" key="4">
    <source>
        <dbReference type="ARBA" id="ARBA00022692"/>
    </source>
</evidence>
<dbReference type="AlphaFoldDB" id="A0A642V0Q2"/>
<evidence type="ECO:0000256" key="1">
    <source>
        <dbReference type="ARBA" id="ARBA00004127"/>
    </source>
</evidence>
<evidence type="ECO:0000256" key="6">
    <source>
        <dbReference type="ARBA" id="ARBA00023065"/>
    </source>
</evidence>
<feature type="transmembrane region" description="Helical" evidence="9">
    <location>
        <begin position="209"/>
        <end position="233"/>
    </location>
</feature>
<comment type="similarity">
    <text evidence="2">Belongs to the major facilitator superfamily.</text>
</comment>
<dbReference type="GO" id="GO:0015343">
    <property type="term" value="F:siderophore-iron transmembrane transporter activity"/>
    <property type="evidence" value="ECO:0007669"/>
    <property type="project" value="TreeGrafter"/>
</dbReference>
<feature type="transmembrane region" description="Helical" evidence="9">
    <location>
        <begin position="341"/>
        <end position="362"/>
    </location>
</feature>
<evidence type="ECO:0000256" key="8">
    <source>
        <dbReference type="SAM" id="MobiDB-lite"/>
    </source>
</evidence>
<dbReference type="GO" id="GO:0005768">
    <property type="term" value="C:endosome"/>
    <property type="evidence" value="ECO:0007669"/>
    <property type="project" value="TreeGrafter"/>
</dbReference>
<feature type="transmembrane region" description="Helical" evidence="9">
    <location>
        <begin position="472"/>
        <end position="492"/>
    </location>
</feature>
<dbReference type="EMBL" id="SWFS01000343">
    <property type="protein sequence ID" value="KAA8909352.1"/>
    <property type="molecule type" value="Genomic_DNA"/>
</dbReference>
<feature type="transmembrane region" description="Helical" evidence="9">
    <location>
        <begin position="406"/>
        <end position="425"/>
    </location>
</feature>
<keyword evidence="5 9" id="KW-1133">Transmembrane helix</keyword>
<feature type="transmembrane region" description="Helical" evidence="9">
    <location>
        <begin position="304"/>
        <end position="321"/>
    </location>
</feature>
<feature type="transmembrane region" description="Helical" evidence="9">
    <location>
        <begin position="272"/>
        <end position="292"/>
    </location>
</feature>
<dbReference type="InterPro" id="IPR036259">
    <property type="entry name" value="MFS_trans_sf"/>
</dbReference>
<evidence type="ECO:0000256" key="7">
    <source>
        <dbReference type="ARBA" id="ARBA00023136"/>
    </source>
</evidence>
<feature type="transmembrane region" description="Helical" evidence="9">
    <location>
        <begin position="177"/>
        <end position="197"/>
    </location>
</feature>
<feature type="transmembrane region" description="Helical" evidence="9">
    <location>
        <begin position="58"/>
        <end position="73"/>
    </location>
</feature>
<dbReference type="PANTHER" id="PTHR23501:SF92">
    <property type="entry name" value="GLUTATHIONE EXCHANGER 1-RELATED"/>
    <property type="match status" value="1"/>
</dbReference>
<evidence type="ECO:0000256" key="5">
    <source>
        <dbReference type="ARBA" id="ARBA00022989"/>
    </source>
</evidence>
<sequence length="602" mass="67556">MNAGATVAEPTLTRTSEGHEKEQTWMDDADAVEQRQKKEYGVRKIEIMSTLFEKTPRVIFFFAIFLSAYTYNLDSNTRSVYQTQATSSYQSHSLLTTVNIVRSVIAAVAQPTFAKLTDVYGRMELLNVAIVFFVVGTIVESQAYDVQKFAGGAILYQIGYTGIVLVKFLLCADFSLMNWRLLSIFVPSFPTIINSWINGNVTESMGGKWSWGIGMWAIIVPVSFIPMYVVYYYKYYKGKKAGSFTELEHYQTDYQRLGFVGMLVDLFWKLDIIGIILFIAFMTLILVPLTLAGGVDSEWKTAKIIAPLVVGFCCIPPFLYWESVAEYAIFPLKLLKNRGVWAAMCIGTLINLCYNIQGDYMYTVLVVAVNESVASATRITTFWGFISVVVGTIFGILVVKFKRVKPFIVFGTCLWVVSMGMLIHYRGGESSHSGIVGAMVVLGIGTGFFTYPTQVSLQSCVNHQHMATVTSMYLAFYWIGSSVGSAISGAVWTQTLPKYLSDQLDDQSLVQSAYGDPMSFIVDYPWGSPERDAVVVAYRQTQRILLITATCMCVLLVASALFLRDRRLDNVQSLKHAEETDIVEQQIEKKPWYKRIFQVETA</sequence>
<organism evidence="10 11">
    <name type="scientific">Trichomonascus ciferrii</name>
    <dbReference type="NCBI Taxonomy" id="44093"/>
    <lineage>
        <taxon>Eukaryota</taxon>
        <taxon>Fungi</taxon>
        <taxon>Dikarya</taxon>
        <taxon>Ascomycota</taxon>
        <taxon>Saccharomycotina</taxon>
        <taxon>Dipodascomycetes</taxon>
        <taxon>Dipodascales</taxon>
        <taxon>Trichomonascaceae</taxon>
        <taxon>Trichomonascus</taxon>
        <taxon>Trichomonascus ciferrii complex</taxon>
    </lineage>
</organism>
<keyword evidence="7 9" id="KW-0472">Membrane</keyword>
<dbReference type="OrthoDB" id="2241241at2759"/>
<accession>A0A642V0Q2</accession>
<keyword evidence="6" id="KW-0406">Ion transport</keyword>
<dbReference type="GO" id="GO:0005886">
    <property type="term" value="C:plasma membrane"/>
    <property type="evidence" value="ECO:0007669"/>
    <property type="project" value="TreeGrafter"/>
</dbReference>
<feature type="transmembrane region" description="Helical" evidence="9">
    <location>
        <begin position="544"/>
        <end position="563"/>
    </location>
</feature>
<keyword evidence="3" id="KW-0813">Transport</keyword>
<evidence type="ECO:0000256" key="2">
    <source>
        <dbReference type="ARBA" id="ARBA00008335"/>
    </source>
</evidence>
<feature type="transmembrane region" description="Helical" evidence="9">
    <location>
        <begin position="382"/>
        <end position="399"/>
    </location>
</feature>
<evidence type="ECO:0000313" key="10">
    <source>
        <dbReference type="EMBL" id="KAA8909352.1"/>
    </source>
</evidence>
<proteinExistence type="inferred from homology"/>
<feature type="transmembrane region" description="Helical" evidence="9">
    <location>
        <begin position="149"/>
        <end position="170"/>
    </location>
</feature>
<comment type="subcellular location">
    <subcellularLocation>
        <location evidence="1">Endomembrane system</location>
        <topology evidence="1">Multi-pass membrane protein</topology>
    </subcellularLocation>
</comment>
<feature type="region of interest" description="Disordered" evidence="8">
    <location>
        <begin position="1"/>
        <end position="22"/>
    </location>
</feature>
<keyword evidence="4 9" id="KW-0812">Transmembrane</keyword>
<dbReference type="GO" id="GO:0005774">
    <property type="term" value="C:vacuolar membrane"/>
    <property type="evidence" value="ECO:0007669"/>
    <property type="project" value="TreeGrafter"/>
</dbReference>
<evidence type="ECO:0008006" key="12">
    <source>
        <dbReference type="Google" id="ProtNLM"/>
    </source>
</evidence>
<name>A0A642V0Q2_9ASCO</name>
<evidence type="ECO:0000313" key="11">
    <source>
        <dbReference type="Proteomes" id="UP000761534"/>
    </source>
</evidence>
<gene>
    <name evidence="10" type="ORF">TRICI_004545</name>
</gene>
<dbReference type="PANTHER" id="PTHR23501">
    <property type="entry name" value="MAJOR FACILITATOR SUPERFAMILY"/>
    <property type="match status" value="1"/>
</dbReference>
<comment type="caution">
    <text evidence="10">The sequence shown here is derived from an EMBL/GenBank/DDBJ whole genome shotgun (WGS) entry which is preliminary data.</text>
</comment>
<dbReference type="VEuPathDB" id="FungiDB:TRICI_004545"/>
<dbReference type="Gene3D" id="1.20.1250.20">
    <property type="entry name" value="MFS general substrate transporter like domains"/>
    <property type="match status" value="2"/>
</dbReference>
<evidence type="ECO:0000256" key="9">
    <source>
        <dbReference type="SAM" id="Phobius"/>
    </source>
</evidence>
<evidence type="ECO:0000256" key="3">
    <source>
        <dbReference type="ARBA" id="ARBA00022448"/>
    </source>
</evidence>
<dbReference type="SUPFAM" id="SSF103473">
    <property type="entry name" value="MFS general substrate transporter"/>
    <property type="match status" value="1"/>
</dbReference>
<dbReference type="Proteomes" id="UP000761534">
    <property type="component" value="Unassembled WGS sequence"/>
</dbReference>
<dbReference type="FunFam" id="1.20.1250.20:FF:000197">
    <property type="entry name" value="Siderophore iron transporter 1"/>
    <property type="match status" value="1"/>
</dbReference>
<keyword evidence="11" id="KW-1185">Reference proteome</keyword>
<protein>
    <recommendedName>
        <fullName evidence="12">Major facilitator superfamily (MFS) profile domain-containing protein</fullName>
    </recommendedName>
</protein>
<feature type="transmembrane region" description="Helical" evidence="9">
    <location>
        <begin position="431"/>
        <end position="451"/>
    </location>
</feature>